<dbReference type="EMBL" id="CP011312">
    <property type="protein sequence ID" value="AKE40916.1"/>
    <property type="molecule type" value="Genomic_DNA"/>
</dbReference>
<evidence type="ECO:0000256" key="1">
    <source>
        <dbReference type="ARBA" id="ARBA00022737"/>
    </source>
</evidence>
<evidence type="ECO:0000313" key="6">
    <source>
        <dbReference type="Proteomes" id="UP000033457"/>
    </source>
</evidence>
<dbReference type="PROSITE" id="PS50297">
    <property type="entry name" value="ANK_REP_REGION"/>
    <property type="match status" value="2"/>
</dbReference>
<dbReference type="Proteomes" id="UP000271380">
    <property type="component" value="Chromosome"/>
</dbReference>
<dbReference type="PANTHER" id="PTHR24134">
    <property type="entry name" value="ANKYRIN REPEAT-CONTAINING PROTEIN DDB_G0279043"/>
    <property type="match status" value="1"/>
</dbReference>
<evidence type="ECO:0000256" key="2">
    <source>
        <dbReference type="ARBA" id="ARBA00023043"/>
    </source>
</evidence>
<dbReference type="AlphaFoldDB" id="A0A0F6TCL6"/>
<dbReference type="Pfam" id="PF12796">
    <property type="entry name" value="Ank_2"/>
    <property type="match status" value="1"/>
</dbReference>
<evidence type="ECO:0000313" key="4">
    <source>
        <dbReference type="EMBL" id="AKE40916.1"/>
    </source>
</evidence>
<evidence type="ECO:0000256" key="3">
    <source>
        <dbReference type="PROSITE-ProRule" id="PRU00023"/>
    </source>
</evidence>
<reference evidence="4 6" key="1">
    <citation type="journal article" date="2015" name="Genome Announc.">
        <title>Complete Genome Sequence of Corynebacterium kutscheri DSM 20755, a Corynebacterial Type Strain with Remarkably Low G+C Content of Chromosomal DNA.</title>
        <authorList>
            <person name="Ruckert C."/>
            <person name="Albersmeier A."/>
            <person name="Winkler A."/>
            <person name="Tauch A."/>
        </authorList>
    </citation>
    <scope>NUCLEOTIDE SEQUENCE [LARGE SCALE GENOMIC DNA]</scope>
    <source>
        <strain evidence="4 6">DSM 20755</strain>
    </source>
</reference>
<keyword evidence="1" id="KW-0677">Repeat</keyword>
<evidence type="ECO:0000313" key="7">
    <source>
        <dbReference type="Proteomes" id="UP000271380"/>
    </source>
</evidence>
<dbReference type="Proteomes" id="UP000033457">
    <property type="component" value="Chromosome"/>
</dbReference>
<dbReference type="RefSeq" id="WP_046439031.1">
    <property type="nucleotide sequence ID" value="NZ_CP011312.1"/>
</dbReference>
<sequence>MTSPNEAFYEDVDKDVQELATKLFEYARSGEMALLDYIDNGIAVDLMNQDGNTFLMLAAYSGQLALLEGLIQRGGDVNKLNDRGQSPLAGAIFKKEPDIVEALLSAGADPYVGHPSAIDTALMFGNEELARRMGDNDA</sequence>
<keyword evidence="2 3" id="KW-0040">ANK repeat</keyword>
<accession>A0A0F6TCL6</accession>
<dbReference type="KEGG" id="cku:UL82_03545"/>
<evidence type="ECO:0000313" key="5">
    <source>
        <dbReference type="EMBL" id="VEH06719.1"/>
    </source>
</evidence>
<feature type="repeat" description="ANK" evidence="3">
    <location>
        <begin position="50"/>
        <end position="82"/>
    </location>
</feature>
<dbReference type="SUPFAM" id="SSF48403">
    <property type="entry name" value="Ankyrin repeat"/>
    <property type="match status" value="1"/>
</dbReference>
<protein>
    <submittedName>
        <fullName evidence="5">Ankyrin repeat containing protein</fullName>
    </submittedName>
    <submittedName>
        <fullName evidence="4">Ankyrin repeats (3 copies)</fullName>
    </submittedName>
</protein>
<dbReference type="PANTHER" id="PTHR24134:SF9">
    <property type="entry name" value="ANKYRIN REPEAT AND SOCS BOX PROTEIN 8"/>
    <property type="match status" value="1"/>
</dbReference>
<reference evidence="5 7" key="2">
    <citation type="submission" date="2018-12" db="EMBL/GenBank/DDBJ databases">
        <authorList>
            <consortium name="Pathogen Informatics"/>
        </authorList>
    </citation>
    <scope>NUCLEOTIDE SEQUENCE [LARGE SCALE GENOMIC DNA]</scope>
    <source>
        <strain evidence="5 7">NCTC949</strain>
    </source>
</reference>
<dbReference type="EMBL" id="LR134377">
    <property type="protein sequence ID" value="VEH06719.1"/>
    <property type="molecule type" value="Genomic_DNA"/>
</dbReference>
<organism evidence="4 6">
    <name type="scientific">Corynebacterium kutscheri</name>
    <dbReference type="NCBI Taxonomy" id="35755"/>
    <lineage>
        <taxon>Bacteria</taxon>
        <taxon>Bacillati</taxon>
        <taxon>Actinomycetota</taxon>
        <taxon>Actinomycetes</taxon>
        <taxon>Mycobacteriales</taxon>
        <taxon>Corynebacteriaceae</taxon>
        <taxon>Corynebacterium</taxon>
    </lineage>
</organism>
<dbReference type="STRING" id="35755.UL82_03545"/>
<keyword evidence="6" id="KW-1185">Reference proteome</keyword>
<dbReference type="PROSITE" id="PS50088">
    <property type="entry name" value="ANK_REPEAT"/>
    <property type="match status" value="2"/>
</dbReference>
<name>A0A0F6TCL6_9CORY</name>
<gene>
    <name evidence="5" type="ORF">NCTC949_01272</name>
    <name evidence="4" type="ORF">UL82_03545</name>
</gene>
<dbReference type="InterPro" id="IPR036770">
    <property type="entry name" value="Ankyrin_rpt-contain_sf"/>
</dbReference>
<dbReference type="Gene3D" id="1.25.40.20">
    <property type="entry name" value="Ankyrin repeat-containing domain"/>
    <property type="match status" value="1"/>
</dbReference>
<feature type="repeat" description="ANK" evidence="3">
    <location>
        <begin position="83"/>
        <end position="109"/>
    </location>
</feature>
<dbReference type="InterPro" id="IPR002110">
    <property type="entry name" value="Ankyrin_rpt"/>
</dbReference>
<proteinExistence type="predicted"/>
<dbReference type="HOGENOM" id="CLU_000134_34_2_11"/>
<dbReference type="OrthoDB" id="306540at2"/>
<dbReference type="SMART" id="SM00248">
    <property type="entry name" value="ANK"/>
    <property type="match status" value="2"/>
</dbReference>